<keyword evidence="1" id="KW-0472">Membrane</keyword>
<dbReference type="AlphaFoldDB" id="A0AAV1TS43"/>
<keyword evidence="1" id="KW-1133">Transmembrane helix</keyword>
<dbReference type="Proteomes" id="UP001162060">
    <property type="component" value="Unassembled WGS sequence"/>
</dbReference>
<sequence>MDKENKSHGASPAQNRRYRLPLIMKLLLGAIGAEALLLLLDLSMLNKSSILPMEYLNAEMDEGADFYPACLKYNDNVVTWKYGRDSVVSTASHDIFYKDDAQLLEKMRQCPDVDIYVPGRFRSHGYCEDSAAYMKFLESRILPTWALTMKYVDNATNETFSYHDLCPKTPMLFFNHYWDGFPGSPDWPATKPVYLMPNIEMYELTAEH</sequence>
<proteinExistence type="predicted"/>
<evidence type="ECO:0000313" key="3">
    <source>
        <dbReference type="Proteomes" id="UP001162060"/>
    </source>
</evidence>
<accession>A0AAV1TS43</accession>
<protein>
    <submittedName>
        <fullName evidence="2">Uncharacterized protein</fullName>
    </submittedName>
</protein>
<keyword evidence="1" id="KW-0812">Transmembrane</keyword>
<feature type="transmembrane region" description="Helical" evidence="1">
    <location>
        <begin position="20"/>
        <end position="40"/>
    </location>
</feature>
<reference evidence="2" key="1">
    <citation type="submission" date="2024-01" db="EMBL/GenBank/DDBJ databases">
        <authorList>
            <person name="Webb A."/>
        </authorList>
    </citation>
    <scope>NUCLEOTIDE SEQUENCE</scope>
    <source>
        <strain evidence="2">Pm1</strain>
    </source>
</reference>
<evidence type="ECO:0000313" key="2">
    <source>
        <dbReference type="EMBL" id="CAK7925236.1"/>
    </source>
</evidence>
<organism evidence="2 3">
    <name type="scientific">Peronospora matthiolae</name>
    <dbReference type="NCBI Taxonomy" id="2874970"/>
    <lineage>
        <taxon>Eukaryota</taxon>
        <taxon>Sar</taxon>
        <taxon>Stramenopiles</taxon>
        <taxon>Oomycota</taxon>
        <taxon>Peronosporomycetes</taxon>
        <taxon>Peronosporales</taxon>
        <taxon>Peronosporaceae</taxon>
        <taxon>Peronospora</taxon>
    </lineage>
</organism>
<gene>
    <name evidence="2" type="ORF">PM001_LOCUS10386</name>
</gene>
<evidence type="ECO:0000256" key="1">
    <source>
        <dbReference type="SAM" id="Phobius"/>
    </source>
</evidence>
<name>A0AAV1TS43_9STRA</name>
<comment type="caution">
    <text evidence="2">The sequence shown here is derived from an EMBL/GenBank/DDBJ whole genome shotgun (WGS) entry which is preliminary data.</text>
</comment>
<dbReference type="EMBL" id="CAKLBY020000086">
    <property type="protein sequence ID" value="CAK7925236.1"/>
    <property type="molecule type" value="Genomic_DNA"/>
</dbReference>